<dbReference type="InterPro" id="IPR027417">
    <property type="entry name" value="P-loop_NTPase"/>
</dbReference>
<sequence>MDQPLIQLINVYKSFGNNQVLNGTSLSIFQGQVTTIIGKSGVGKSVLLKHLIGLVEPDAGSISFRGRPLAEMKKAERRILKRKSSYVFQGTALFDSITVFENIALPLKETTSLRKTEIAARVREKMDQLDLEGIDDKYPSQLSGGMKKRVALARALVTEPEIVLFDEPTTGLDPIRKNAVHRMISDYQKRFGFTGVVVSHEIPDIFYISQRVAMLEEGKILFEGSPEEIQQTSDPVVQDFIHGLESGHEKITGIESQYLGEKRVKEEMARLQRHDTAFSLIVFTVQNLDEINEKLGPTAGLTVIKNLAGKLQILTRLTDTCYRFGLNKIILVLPNTNKEQARVLCEKLAGQMKGKDILGASLDPGFCFFISAGYTEGQKQVPYEELLFRTEAIQNTFYEFSVC</sequence>
<dbReference type="PROSITE" id="PS50887">
    <property type="entry name" value="GGDEF"/>
    <property type="match status" value="1"/>
</dbReference>
<dbReference type="InterPro" id="IPR043128">
    <property type="entry name" value="Rev_trsase/Diguanyl_cyclase"/>
</dbReference>
<dbReference type="SUPFAM" id="SSF52540">
    <property type="entry name" value="P-loop containing nucleoside triphosphate hydrolases"/>
    <property type="match status" value="1"/>
</dbReference>
<dbReference type="SMART" id="SM00382">
    <property type="entry name" value="AAA"/>
    <property type="match status" value="1"/>
</dbReference>
<evidence type="ECO:0000256" key="1">
    <source>
        <dbReference type="ARBA" id="ARBA00022448"/>
    </source>
</evidence>
<evidence type="ECO:0000259" key="5">
    <source>
        <dbReference type="PROSITE" id="PS50893"/>
    </source>
</evidence>
<dbReference type="InterPro" id="IPR003593">
    <property type="entry name" value="AAA+_ATPase"/>
</dbReference>
<keyword evidence="3 6" id="KW-0067">ATP-binding</keyword>
<dbReference type="EMBL" id="JACNJH010000020">
    <property type="protein sequence ID" value="MBC8359831.1"/>
    <property type="molecule type" value="Genomic_DNA"/>
</dbReference>
<dbReference type="PROSITE" id="PS50893">
    <property type="entry name" value="ABC_TRANSPORTER_2"/>
    <property type="match status" value="1"/>
</dbReference>
<gene>
    <name evidence="6" type="ORF">H8E23_00335</name>
</gene>
<feature type="domain" description="ABC transporter" evidence="5">
    <location>
        <begin position="6"/>
        <end position="242"/>
    </location>
</feature>
<dbReference type="Pfam" id="PF00005">
    <property type="entry name" value="ABC_tran"/>
    <property type="match status" value="1"/>
</dbReference>
<dbReference type="Pfam" id="PF00990">
    <property type="entry name" value="GGDEF"/>
    <property type="match status" value="1"/>
</dbReference>
<comment type="caution">
    <text evidence="6">The sequence shown here is derived from an EMBL/GenBank/DDBJ whole genome shotgun (WGS) entry which is preliminary data.</text>
</comment>
<dbReference type="InterPro" id="IPR000160">
    <property type="entry name" value="GGDEF_dom"/>
</dbReference>
<dbReference type="PANTHER" id="PTHR43023">
    <property type="entry name" value="PROTEIN TRIGALACTOSYLDIACYLGLYCEROL 3, CHLOROPLASTIC"/>
    <property type="match status" value="1"/>
</dbReference>
<dbReference type="Gene3D" id="3.30.70.270">
    <property type="match status" value="1"/>
</dbReference>
<evidence type="ECO:0000256" key="2">
    <source>
        <dbReference type="ARBA" id="ARBA00022741"/>
    </source>
</evidence>
<dbReference type="GO" id="GO:0005524">
    <property type="term" value="F:ATP binding"/>
    <property type="evidence" value="ECO:0007669"/>
    <property type="project" value="UniProtKB-KW"/>
</dbReference>
<organism evidence="6 7">
    <name type="scientific">Candidatus Desulfatibia profunda</name>
    <dbReference type="NCBI Taxonomy" id="2841695"/>
    <lineage>
        <taxon>Bacteria</taxon>
        <taxon>Pseudomonadati</taxon>
        <taxon>Thermodesulfobacteriota</taxon>
        <taxon>Desulfobacteria</taxon>
        <taxon>Desulfobacterales</taxon>
        <taxon>Desulfobacterales incertae sedis</taxon>
        <taxon>Candidatus Desulfatibia</taxon>
    </lineage>
</organism>
<keyword evidence="1" id="KW-0813">Transport</keyword>
<protein>
    <submittedName>
        <fullName evidence="6">ATP-binding cassette domain-containing protein</fullName>
    </submittedName>
</protein>
<accession>A0A8J6NNA5</accession>
<evidence type="ECO:0000259" key="4">
    <source>
        <dbReference type="PROSITE" id="PS50887"/>
    </source>
</evidence>
<dbReference type="Proteomes" id="UP000603434">
    <property type="component" value="Unassembled WGS sequence"/>
</dbReference>
<dbReference type="InterPro" id="IPR017871">
    <property type="entry name" value="ABC_transporter-like_CS"/>
</dbReference>
<dbReference type="InterPro" id="IPR003439">
    <property type="entry name" value="ABC_transporter-like_ATP-bd"/>
</dbReference>
<evidence type="ECO:0000256" key="3">
    <source>
        <dbReference type="ARBA" id="ARBA00022840"/>
    </source>
</evidence>
<dbReference type="PROSITE" id="PS00211">
    <property type="entry name" value="ABC_TRANSPORTER_1"/>
    <property type="match status" value="1"/>
</dbReference>
<dbReference type="Gene3D" id="3.40.50.300">
    <property type="entry name" value="P-loop containing nucleotide triphosphate hydrolases"/>
    <property type="match status" value="1"/>
</dbReference>
<dbReference type="SUPFAM" id="SSF55073">
    <property type="entry name" value="Nucleotide cyclase"/>
    <property type="match status" value="1"/>
</dbReference>
<dbReference type="NCBIfam" id="TIGR00254">
    <property type="entry name" value="GGDEF"/>
    <property type="match status" value="1"/>
</dbReference>
<keyword evidence="2" id="KW-0547">Nucleotide-binding</keyword>
<evidence type="ECO:0000313" key="6">
    <source>
        <dbReference type="EMBL" id="MBC8359831.1"/>
    </source>
</evidence>
<dbReference type="GO" id="GO:0016887">
    <property type="term" value="F:ATP hydrolysis activity"/>
    <property type="evidence" value="ECO:0007669"/>
    <property type="project" value="InterPro"/>
</dbReference>
<reference evidence="6 7" key="1">
    <citation type="submission" date="2020-08" db="EMBL/GenBank/DDBJ databases">
        <title>Bridging the membrane lipid divide: bacteria of the FCB group superphylum have the potential to synthesize archaeal ether lipids.</title>
        <authorList>
            <person name="Villanueva L."/>
            <person name="Von Meijenfeldt F.A.B."/>
            <person name="Westbye A.B."/>
            <person name="Yadav S."/>
            <person name="Hopmans E.C."/>
            <person name="Dutilh B.E."/>
            <person name="Sinninghe Damste J.S."/>
        </authorList>
    </citation>
    <scope>NUCLEOTIDE SEQUENCE [LARGE SCALE GENOMIC DNA]</scope>
    <source>
        <strain evidence="6">NIOZ-UU30</strain>
    </source>
</reference>
<name>A0A8J6NNA5_9BACT</name>
<dbReference type="CDD" id="cd03261">
    <property type="entry name" value="ABC_Org_Solvent_Resistant"/>
    <property type="match status" value="1"/>
</dbReference>
<dbReference type="InterPro" id="IPR029787">
    <property type="entry name" value="Nucleotide_cyclase"/>
</dbReference>
<dbReference type="SMART" id="SM00267">
    <property type="entry name" value="GGDEF"/>
    <property type="match status" value="1"/>
</dbReference>
<feature type="domain" description="GGDEF" evidence="4">
    <location>
        <begin position="276"/>
        <end position="403"/>
    </location>
</feature>
<dbReference type="PANTHER" id="PTHR43023:SF6">
    <property type="entry name" value="INTERMEMBRANE PHOSPHOLIPID TRANSPORT SYSTEM ATP-BINDING PROTEIN MLAF"/>
    <property type="match status" value="1"/>
</dbReference>
<dbReference type="AlphaFoldDB" id="A0A8J6NNA5"/>
<proteinExistence type="predicted"/>
<evidence type="ECO:0000313" key="7">
    <source>
        <dbReference type="Proteomes" id="UP000603434"/>
    </source>
</evidence>